<accession>A0A0A3XZ88</accession>
<organism evidence="8 9">
    <name type="scientific">Bradyrhizobium japonicum</name>
    <dbReference type="NCBI Taxonomy" id="375"/>
    <lineage>
        <taxon>Bacteria</taxon>
        <taxon>Pseudomonadati</taxon>
        <taxon>Pseudomonadota</taxon>
        <taxon>Alphaproteobacteria</taxon>
        <taxon>Hyphomicrobiales</taxon>
        <taxon>Nitrobacteraceae</taxon>
        <taxon>Bradyrhizobium</taxon>
    </lineage>
</organism>
<dbReference type="GO" id="GO:0050660">
    <property type="term" value="F:flavin adenine dinucleotide binding"/>
    <property type="evidence" value="ECO:0007669"/>
    <property type="project" value="InterPro"/>
</dbReference>
<dbReference type="InterPro" id="IPR007867">
    <property type="entry name" value="GMC_OxRtase_C"/>
</dbReference>
<dbReference type="STRING" id="375.BKD09_RS32180"/>
<name>A0A0A3XZ88_BRAJP</name>
<dbReference type="EMBL" id="JRPN01000007">
    <property type="protein sequence ID" value="KGT79767.1"/>
    <property type="molecule type" value="Genomic_DNA"/>
</dbReference>
<dbReference type="InterPro" id="IPR000172">
    <property type="entry name" value="GMC_OxRdtase_N"/>
</dbReference>
<dbReference type="Gene3D" id="3.30.410.40">
    <property type="match status" value="1"/>
</dbReference>
<dbReference type="SUPFAM" id="SSF51905">
    <property type="entry name" value="FAD/NAD(P)-binding domain"/>
    <property type="match status" value="1"/>
</dbReference>
<evidence type="ECO:0000313" key="8">
    <source>
        <dbReference type="EMBL" id="KGT79767.1"/>
    </source>
</evidence>
<dbReference type="Proteomes" id="UP000030377">
    <property type="component" value="Unassembled WGS sequence"/>
</dbReference>
<comment type="cofactor">
    <cofactor evidence="1 5">
        <name>FAD</name>
        <dbReference type="ChEBI" id="CHEBI:57692"/>
    </cofactor>
</comment>
<dbReference type="AlphaFoldDB" id="A0A0A3XZ88"/>
<keyword evidence="3" id="KW-0285">Flavoprotein</keyword>
<comment type="caution">
    <text evidence="8">The sequence shown here is derived from an EMBL/GenBank/DDBJ whole genome shotgun (WGS) entry which is preliminary data.</text>
</comment>
<proteinExistence type="inferred from homology"/>
<evidence type="ECO:0000259" key="6">
    <source>
        <dbReference type="Pfam" id="PF00732"/>
    </source>
</evidence>
<dbReference type="PIRSF" id="PIRSF000137">
    <property type="entry name" value="Alcohol_oxidase"/>
    <property type="match status" value="1"/>
</dbReference>
<dbReference type="PANTHER" id="PTHR11552">
    <property type="entry name" value="GLUCOSE-METHANOL-CHOLINE GMC OXIDOREDUCTASE"/>
    <property type="match status" value="1"/>
</dbReference>
<evidence type="ECO:0000256" key="5">
    <source>
        <dbReference type="PIRSR" id="PIRSR000137-2"/>
    </source>
</evidence>
<dbReference type="Pfam" id="PF05199">
    <property type="entry name" value="GMC_oxred_C"/>
    <property type="match status" value="1"/>
</dbReference>
<dbReference type="Pfam" id="PF00732">
    <property type="entry name" value="GMC_oxred_N"/>
    <property type="match status" value="1"/>
</dbReference>
<reference evidence="8 9" key="1">
    <citation type="submission" date="2014-09" db="EMBL/GenBank/DDBJ databases">
        <title>Draft genome of Bradyrhizobium japonicum Is-34.</title>
        <authorList>
            <person name="Tsurumaru H."/>
            <person name="Yamakawa T."/>
            <person name="Hashimoto S."/>
            <person name="Okizaki K."/>
            <person name="Kanesaki Y."/>
            <person name="Yoshikawa H."/>
            <person name="Yajima S."/>
        </authorList>
    </citation>
    <scope>NUCLEOTIDE SEQUENCE [LARGE SCALE GENOMIC DNA]</scope>
    <source>
        <strain evidence="8 9">Is-34</strain>
    </source>
</reference>
<dbReference type="InterPro" id="IPR012132">
    <property type="entry name" value="GMC_OxRdtase"/>
</dbReference>
<evidence type="ECO:0000259" key="7">
    <source>
        <dbReference type="Pfam" id="PF05199"/>
    </source>
</evidence>
<sequence>MDGLHFDDVIVGGGSAGCVLANRLSADGSRRVLLIEAGMDTPPEATPPEILDSYPMTLFFGDKYIWPGLSAAAGRNAEGKPVVRAYEQGRVMGGGSSINVQSANRGLPRDYDEWRDLGARGWGWADVLPYFLKLETDLDFDGPLHGKHGPIPIRRIAREAMPPFGHAVGEALSATGLPFRKDQNGEFADGIFPPAFSNRNDRRVSTAAGYLDAATRARPNLTIWADSEVEQLQVDGRRATGAVVARGGHKLTIGAGRVILTAGAVQSPAILMRAGIGPGAALQALGIPVAIDLPGVGSNLRDHPALTFCQYLPRRLRLPLARRRPNFAAMRFSSEHPGCDASDMYITASARGGWHALGTRLGLYFLWCNRPYSSGSLTLASRDPKTYPVVDFNLLSDRRDLERMVAAVRLLAKLVVHPALNPEARDFFPASFSPRIKRLSRYGTANRIVASILGPMLDIPAGLRALLIRLVLLNGTAFQATLEDDRALEAFVRQSVFGVWHPVGTCRLGDTTDRMAVVDSGGRVIGSENIFVADASIMPRLPTANTNIPVIMAAEKISDALLSRN</sequence>
<dbReference type="SUPFAM" id="SSF54373">
    <property type="entry name" value="FAD-linked reductases, C-terminal domain"/>
    <property type="match status" value="1"/>
</dbReference>
<dbReference type="InterPro" id="IPR036188">
    <property type="entry name" value="FAD/NAD-bd_sf"/>
</dbReference>
<dbReference type="RefSeq" id="WP_028160398.1">
    <property type="nucleotide sequence ID" value="NZ_JANUDC010000001.1"/>
</dbReference>
<feature type="binding site" evidence="5">
    <location>
        <begin position="500"/>
        <end position="501"/>
    </location>
    <ligand>
        <name>FAD</name>
        <dbReference type="ChEBI" id="CHEBI:57692"/>
    </ligand>
</feature>
<evidence type="ECO:0000256" key="1">
    <source>
        <dbReference type="ARBA" id="ARBA00001974"/>
    </source>
</evidence>
<evidence type="ECO:0000256" key="2">
    <source>
        <dbReference type="ARBA" id="ARBA00010790"/>
    </source>
</evidence>
<protein>
    <submittedName>
        <fullName evidence="8">Glucose-methanol-choline oxidoreductase</fullName>
    </submittedName>
</protein>
<feature type="domain" description="Glucose-methanol-choline oxidoreductase N-terminal" evidence="6">
    <location>
        <begin position="6"/>
        <end position="305"/>
    </location>
</feature>
<dbReference type="Gene3D" id="3.50.50.60">
    <property type="entry name" value="FAD/NAD(P)-binding domain"/>
    <property type="match status" value="2"/>
</dbReference>
<dbReference type="PANTHER" id="PTHR11552:SF147">
    <property type="entry name" value="CHOLINE DEHYDROGENASE, MITOCHONDRIAL"/>
    <property type="match status" value="1"/>
</dbReference>
<evidence type="ECO:0000256" key="3">
    <source>
        <dbReference type="ARBA" id="ARBA00022630"/>
    </source>
</evidence>
<feature type="binding site" evidence="5">
    <location>
        <position position="229"/>
    </location>
    <ligand>
        <name>FAD</name>
        <dbReference type="ChEBI" id="CHEBI:57692"/>
    </ligand>
</feature>
<evidence type="ECO:0000256" key="4">
    <source>
        <dbReference type="ARBA" id="ARBA00022827"/>
    </source>
</evidence>
<feature type="binding site" evidence="5">
    <location>
        <position position="91"/>
    </location>
    <ligand>
        <name>FAD</name>
        <dbReference type="ChEBI" id="CHEBI:57692"/>
    </ligand>
</feature>
<feature type="domain" description="Glucose-methanol-choline oxidoreductase C-terminal" evidence="7">
    <location>
        <begin position="371"/>
        <end position="554"/>
    </location>
</feature>
<evidence type="ECO:0000313" key="9">
    <source>
        <dbReference type="Proteomes" id="UP000030377"/>
    </source>
</evidence>
<dbReference type="GO" id="GO:0016614">
    <property type="term" value="F:oxidoreductase activity, acting on CH-OH group of donors"/>
    <property type="evidence" value="ECO:0007669"/>
    <property type="project" value="InterPro"/>
</dbReference>
<gene>
    <name evidence="8" type="ORF">MA20_10785</name>
</gene>
<comment type="similarity">
    <text evidence="2">Belongs to the GMC oxidoreductase family.</text>
</comment>
<keyword evidence="4 5" id="KW-0274">FAD</keyword>